<proteinExistence type="inferred from homology"/>
<gene>
    <name evidence="10" type="ORF">L211DRAFT_787875</name>
</gene>
<keyword evidence="5 7" id="KW-0804">Transcription</keyword>
<evidence type="ECO:0000256" key="5">
    <source>
        <dbReference type="ARBA" id="ARBA00023163"/>
    </source>
</evidence>
<feature type="region of interest" description="Disordered" evidence="8">
    <location>
        <begin position="447"/>
        <end position="495"/>
    </location>
</feature>
<dbReference type="PANTHER" id="PTHR35041:SF4">
    <property type="entry name" value="MEDIATOR OF RNA POLYMERASE II TRANSCRIPTION SUBUNIT 1"/>
    <property type="match status" value="1"/>
</dbReference>
<reference evidence="10 11" key="1">
    <citation type="journal article" date="2018" name="Nat. Ecol. Evol.">
        <title>Pezizomycetes genomes reveal the molecular basis of ectomycorrhizal truffle lifestyle.</title>
        <authorList>
            <person name="Murat C."/>
            <person name="Payen T."/>
            <person name="Noel B."/>
            <person name="Kuo A."/>
            <person name="Morin E."/>
            <person name="Chen J."/>
            <person name="Kohler A."/>
            <person name="Krizsan K."/>
            <person name="Balestrini R."/>
            <person name="Da Silva C."/>
            <person name="Montanini B."/>
            <person name="Hainaut M."/>
            <person name="Levati E."/>
            <person name="Barry K.W."/>
            <person name="Belfiori B."/>
            <person name="Cichocki N."/>
            <person name="Clum A."/>
            <person name="Dockter R.B."/>
            <person name="Fauchery L."/>
            <person name="Guy J."/>
            <person name="Iotti M."/>
            <person name="Le Tacon F."/>
            <person name="Lindquist E.A."/>
            <person name="Lipzen A."/>
            <person name="Malagnac F."/>
            <person name="Mello A."/>
            <person name="Molinier V."/>
            <person name="Miyauchi S."/>
            <person name="Poulain J."/>
            <person name="Riccioni C."/>
            <person name="Rubini A."/>
            <person name="Sitrit Y."/>
            <person name="Splivallo R."/>
            <person name="Traeger S."/>
            <person name="Wang M."/>
            <person name="Zifcakova L."/>
            <person name="Wipf D."/>
            <person name="Zambonelli A."/>
            <person name="Paolocci F."/>
            <person name="Nowrousian M."/>
            <person name="Ottonello S."/>
            <person name="Baldrian P."/>
            <person name="Spatafora J.W."/>
            <person name="Henrissat B."/>
            <person name="Nagy L.G."/>
            <person name="Aury J.M."/>
            <person name="Wincker P."/>
            <person name="Grigoriev I.V."/>
            <person name="Bonfante P."/>
            <person name="Martin F.M."/>
        </authorList>
    </citation>
    <scope>NUCLEOTIDE SEQUENCE [LARGE SCALE GENOMIC DNA]</scope>
    <source>
        <strain evidence="10 11">ATCC MYA-4762</strain>
    </source>
</reference>
<dbReference type="Proteomes" id="UP000267821">
    <property type="component" value="Unassembled WGS sequence"/>
</dbReference>
<evidence type="ECO:0000256" key="1">
    <source>
        <dbReference type="ARBA" id="ARBA00004123"/>
    </source>
</evidence>
<feature type="domain" description="Mediator complex subunit Med1" evidence="9">
    <location>
        <begin position="33"/>
        <end position="442"/>
    </location>
</feature>
<dbReference type="PANTHER" id="PTHR35041">
    <property type="entry name" value="MEDIATOR OF RNA POLYMERASE II TRANSCRIPTION SUBUNIT 1"/>
    <property type="match status" value="1"/>
</dbReference>
<evidence type="ECO:0000256" key="7">
    <source>
        <dbReference type="RuleBase" id="RU364059"/>
    </source>
</evidence>
<dbReference type="AlphaFoldDB" id="A0A3N4LIX2"/>
<dbReference type="GO" id="GO:0016592">
    <property type="term" value="C:mediator complex"/>
    <property type="evidence" value="ECO:0007669"/>
    <property type="project" value="InterPro"/>
</dbReference>
<evidence type="ECO:0000256" key="8">
    <source>
        <dbReference type="SAM" id="MobiDB-lite"/>
    </source>
</evidence>
<evidence type="ECO:0000256" key="6">
    <source>
        <dbReference type="ARBA" id="ARBA00023242"/>
    </source>
</evidence>
<comment type="function">
    <text evidence="7">Component of the Mediator complex, a coactivator involved in the regulated transcription of nearly all RNA polymerase II-dependent genes. Mediator functions as a bridge to convey information from gene-specific regulatory proteins to the basal RNA polymerase II transcription machinery. Mediator is recruited to promoters by direct interactions with regulatory proteins and serves as a scaffold for the assembly of a functional preinitiation complex with RNA polymerase II and the general transcription factors.</text>
</comment>
<dbReference type="GO" id="GO:0045944">
    <property type="term" value="P:positive regulation of transcription by RNA polymerase II"/>
    <property type="evidence" value="ECO:0007669"/>
    <property type="project" value="UniProtKB-ARBA"/>
</dbReference>
<evidence type="ECO:0000256" key="4">
    <source>
        <dbReference type="ARBA" id="ARBA00023159"/>
    </source>
</evidence>
<evidence type="ECO:0000259" key="9">
    <source>
        <dbReference type="Pfam" id="PF10744"/>
    </source>
</evidence>
<comment type="similarity">
    <text evidence="2 7">Belongs to the Mediator complex subunit 1 family.</text>
</comment>
<dbReference type="InParanoid" id="A0A3N4LIX2"/>
<accession>A0A3N4LIX2</accession>
<protein>
    <recommendedName>
        <fullName evidence="7">Mediator of RNA polymerase II transcription subunit 1</fullName>
    </recommendedName>
    <alternativeName>
        <fullName evidence="7">Mediator complex subunit 1</fullName>
    </alternativeName>
</protein>
<dbReference type="OrthoDB" id="5310959at2759"/>
<dbReference type="InterPro" id="IPR019680">
    <property type="entry name" value="Mediator_Med1"/>
</dbReference>
<keyword evidence="4 7" id="KW-0010">Activator</keyword>
<evidence type="ECO:0000256" key="3">
    <source>
        <dbReference type="ARBA" id="ARBA00023015"/>
    </source>
</evidence>
<keyword evidence="3 7" id="KW-0805">Transcription regulation</keyword>
<keyword evidence="11" id="KW-1185">Reference proteome</keyword>
<dbReference type="EMBL" id="ML121549">
    <property type="protein sequence ID" value="RPB22843.1"/>
    <property type="molecule type" value="Genomic_DNA"/>
</dbReference>
<dbReference type="Pfam" id="PF10744">
    <property type="entry name" value="Med1"/>
    <property type="match status" value="1"/>
</dbReference>
<organism evidence="10 11">
    <name type="scientific">Terfezia boudieri ATCC MYA-4762</name>
    <dbReference type="NCBI Taxonomy" id="1051890"/>
    <lineage>
        <taxon>Eukaryota</taxon>
        <taxon>Fungi</taxon>
        <taxon>Dikarya</taxon>
        <taxon>Ascomycota</taxon>
        <taxon>Pezizomycotina</taxon>
        <taxon>Pezizomycetes</taxon>
        <taxon>Pezizales</taxon>
        <taxon>Pezizaceae</taxon>
        <taxon>Terfezia</taxon>
    </lineage>
</organism>
<evidence type="ECO:0000313" key="10">
    <source>
        <dbReference type="EMBL" id="RPB22843.1"/>
    </source>
</evidence>
<sequence length="588" mass="64322">MVASLGRTPAYLQNAGFGIGLPSDENKKRELEEILRTLALKPGRISIEGIERLAKRLGLEMWQEPNKDGGQTVSITGAIIVVDIDFIGNNITQVALSFANTLGTSNDLAPQAASILRNNLQPDKPLMISNLADFANNLERLSKLDKLSQAPALNCFTAITGLYESLSRIYEHEKTVMDGGAVEAMCRGNGRPRMHCNGKVGLSVEYWKERRKMPTGGSGKGKERDVKMDGMDMLEPAEQDDPGDKGTTWRIIIEIDELGAECASLDTVRTSENWVGKNTIKPSDDSMFGDDYIIDWVDPEPSVENLMEVDSARPNARFIARLDPPIVVPLLDEVTIFSSLGLYSPPGQIGATTLDGLLFPQALVPGLPPLTRERKVHLPPHMDPLGRVDPSVNHRYTLHTLKPIYAREVWEIPFGHPRQLGPIFQIFRQYVLLATLLRSCFSPHSNATNNSSGVLTSPPPPPEPTQIQTPSFTPDDLDSFLSTPAPEPPTGSTPIDISLYSDPPTPTLRVIFPSHVVPQRLISLEIEVSRNGGVAARYSIVDSPEQVARQGGVAGMGRNGLVGEDVVARAIEVTEDVGMTAEWLRRIV</sequence>
<dbReference type="STRING" id="1051890.A0A3N4LIX2"/>
<evidence type="ECO:0000313" key="11">
    <source>
        <dbReference type="Proteomes" id="UP000267821"/>
    </source>
</evidence>
<dbReference type="GO" id="GO:0003712">
    <property type="term" value="F:transcription coregulator activity"/>
    <property type="evidence" value="ECO:0007669"/>
    <property type="project" value="InterPro"/>
</dbReference>
<comment type="subcellular location">
    <subcellularLocation>
        <location evidence="1 7">Nucleus</location>
    </subcellularLocation>
</comment>
<name>A0A3N4LIX2_9PEZI</name>
<evidence type="ECO:0000256" key="2">
    <source>
        <dbReference type="ARBA" id="ARBA00006210"/>
    </source>
</evidence>
<keyword evidence="6 7" id="KW-0539">Nucleus</keyword>